<gene>
    <name evidence="6" type="ORF">TrRE_jg13621</name>
</gene>
<dbReference type="Gene3D" id="2.20.70.10">
    <property type="match status" value="1"/>
</dbReference>
<dbReference type="InterPro" id="IPR001202">
    <property type="entry name" value="WW_dom"/>
</dbReference>
<dbReference type="PANTHER" id="PTHR24198">
    <property type="entry name" value="ANKYRIN REPEAT AND PROTEIN KINASE DOMAIN-CONTAINING PROTEIN"/>
    <property type="match status" value="1"/>
</dbReference>
<dbReference type="Gene3D" id="1.25.40.20">
    <property type="entry name" value="Ankyrin repeat-containing domain"/>
    <property type="match status" value="1"/>
</dbReference>
<dbReference type="PROSITE" id="PS50020">
    <property type="entry name" value="WW_DOMAIN_2"/>
    <property type="match status" value="1"/>
</dbReference>
<evidence type="ECO:0000256" key="3">
    <source>
        <dbReference type="PROSITE-ProRule" id="PRU00023"/>
    </source>
</evidence>
<dbReference type="SUPFAM" id="SSF51045">
    <property type="entry name" value="WW domain"/>
    <property type="match status" value="1"/>
</dbReference>
<evidence type="ECO:0000256" key="4">
    <source>
        <dbReference type="SAM" id="MobiDB-lite"/>
    </source>
</evidence>
<evidence type="ECO:0000256" key="2">
    <source>
        <dbReference type="ARBA" id="ARBA00023043"/>
    </source>
</evidence>
<proteinExistence type="predicted"/>
<evidence type="ECO:0000313" key="7">
    <source>
        <dbReference type="Proteomes" id="UP001165082"/>
    </source>
</evidence>
<dbReference type="SMART" id="SM00456">
    <property type="entry name" value="WW"/>
    <property type="match status" value="1"/>
</dbReference>
<dbReference type="AlphaFoldDB" id="A0A9W6ZL10"/>
<dbReference type="InterPro" id="IPR002110">
    <property type="entry name" value="Ankyrin_rpt"/>
</dbReference>
<sequence length="473" mass="53366">MGQVCAGGGPADVDLLEDDDEKKKDKKKDNRKRNSQLFALMDFIDATRNRTNHDPGGGELPPLNFSTVSCANANAQKQKLETGKVDPRAARANKVADGIAQGNMRVMREQVIGHFTTINRPYTGHWEGDTLLHIVCREGYYVMCEFMFNPKNRSIFDTTQLVPDVENSKWRTPLILAFTPPSGTYCATRFGGLNGEGLPKAERPDEIQIDSDWIKPGGDEERKKIVRLLIDEGADVNKIDFHNYTPLHFAVIWGWTDIVEYLIEKGAEVEAIDILGDNCLILACKHNHLETVEWLVENTDIQINARNSEGDTALFIAIANDNIDVVECLLAYDADPNAVNYSKKTPLKMACQGQRTEITHMLLDFKAQRRKSAFDLLEGKSYDEIMKRLEMDEKEAKAAAAAQMKGASKGNGLRGASMGSAYGAWTPYLDKKKNEIFYYNKVSRESQWEEPKDYKKDLTYVMKRATFGMHFYH</sequence>
<dbReference type="InterPro" id="IPR036020">
    <property type="entry name" value="WW_dom_sf"/>
</dbReference>
<dbReference type="Proteomes" id="UP001165082">
    <property type="component" value="Unassembled WGS sequence"/>
</dbReference>
<feature type="repeat" description="ANK" evidence="3">
    <location>
        <begin position="242"/>
        <end position="274"/>
    </location>
</feature>
<feature type="compositionally biased region" description="Gly residues" evidence="4">
    <location>
        <begin position="1"/>
        <end position="10"/>
    </location>
</feature>
<dbReference type="PROSITE" id="PS50088">
    <property type="entry name" value="ANK_REPEAT"/>
    <property type="match status" value="2"/>
</dbReference>
<dbReference type="Pfam" id="PF12796">
    <property type="entry name" value="Ank_2"/>
    <property type="match status" value="1"/>
</dbReference>
<accession>A0A9W6ZL10</accession>
<dbReference type="InterPro" id="IPR036770">
    <property type="entry name" value="Ankyrin_rpt-contain_sf"/>
</dbReference>
<dbReference type="OrthoDB" id="43922at2759"/>
<dbReference type="SUPFAM" id="SSF48403">
    <property type="entry name" value="Ankyrin repeat"/>
    <property type="match status" value="1"/>
</dbReference>
<organism evidence="6 7">
    <name type="scientific">Triparma retinervis</name>
    <dbReference type="NCBI Taxonomy" id="2557542"/>
    <lineage>
        <taxon>Eukaryota</taxon>
        <taxon>Sar</taxon>
        <taxon>Stramenopiles</taxon>
        <taxon>Ochrophyta</taxon>
        <taxon>Bolidophyceae</taxon>
        <taxon>Parmales</taxon>
        <taxon>Triparmaceae</taxon>
        <taxon>Triparma</taxon>
    </lineage>
</organism>
<evidence type="ECO:0000259" key="5">
    <source>
        <dbReference type="PROSITE" id="PS50020"/>
    </source>
</evidence>
<dbReference type="Pfam" id="PF00023">
    <property type="entry name" value="Ank"/>
    <property type="match status" value="1"/>
</dbReference>
<feature type="repeat" description="ANK" evidence="3">
    <location>
        <begin position="309"/>
        <end position="341"/>
    </location>
</feature>
<dbReference type="SMART" id="SM00248">
    <property type="entry name" value="ANK"/>
    <property type="match status" value="5"/>
</dbReference>
<evidence type="ECO:0000256" key="1">
    <source>
        <dbReference type="ARBA" id="ARBA00022737"/>
    </source>
</evidence>
<dbReference type="EMBL" id="BRXZ01003297">
    <property type="protein sequence ID" value="GMH51925.1"/>
    <property type="molecule type" value="Genomic_DNA"/>
</dbReference>
<comment type="caution">
    <text evidence="6">The sequence shown here is derived from an EMBL/GenBank/DDBJ whole genome shotgun (WGS) entry which is preliminary data.</text>
</comment>
<dbReference type="CDD" id="cd00201">
    <property type="entry name" value="WW"/>
    <property type="match status" value="1"/>
</dbReference>
<dbReference type="PROSITE" id="PS50297">
    <property type="entry name" value="ANK_REP_REGION"/>
    <property type="match status" value="2"/>
</dbReference>
<feature type="domain" description="WW" evidence="5">
    <location>
        <begin position="419"/>
        <end position="453"/>
    </location>
</feature>
<dbReference type="PROSITE" id="PS01159">
    <property type="entry name" value="WW_DOMAIN_1"/>
    <property type="match status" value="1"/>
</dbReference>
<evidence type="ECO:0000313" key="6">
    <source>
        <dbReference type="EMBL" id="GMH51925.1"/>
    </source>
</evidence>
<name>A0A9W6ZL10_9STRA</name>
<reference evidence="6" key="1">
    <citation type="submission" date="2022-07" db="EMBL/GenBank/DDBJ databases">
        <title>Genome analysis of Parmales, a sister group of diatoms, reveals the evolutionary specialization of diatoms from phago-mixotrophs to photoautotrophs.</title>
        <authorList>
            <person name="Ban H."/>
            <person name="Sato S."/>
            <person name="Yoshikawa S."/>
            <person name="Kazumasa Y."/>
            <person name="Nakamura Y."/>
            <person name="Ichinomiya M."/>
            <person name="Saitoh K."/>
            <person name="Sato N."/>
            <person name="Blanc-Mathieu R."/>
            <person name="Endo H."/>
            <person name="Kuwata A."/>
            <person name="Ogata H."/>
        </authorList>
    </citation>
    <scope>NUCLEOTIDE SEQUENCE</scope>
</reference>
<dbReference type="PANTHER" id="PTHR24198:SF165">
    <property type="entry name" value="ANKYRIN REPEAT-CONTAINING PROTEIN-RELATED"/>
    <property type="match status" value="1"/>
</dbReference>
<keyword evidence="2 3" id="KW-0040">ANK repeat</keyword>
<keyword evidence="7" id="KW-1185">Reference proteome</keyword>
<feature type="region of interest" description="Disordered" evidence="4">
    <location>
        <begin position="1"/>
        <end position="32"/>
    </location>
</feature>
<dbReference type="Pfam" id="PF00397">
    <property type="entry name" value="WW"/>
    <property type="match status" value="1"/>
</dbReference>
<keyword evidence="1" id="KW-0677">Repeat</keyword>
<protein>
    <recommendedName>
        <fullName evidence="5">WW domain-containing protein</fullName>
    </recommendedName>
</protein>